<dbReference type="InterPro" id="IPR012336">
    <property type="entry name" value="Thioredoxin-like_fold"/>
</dbReference>
<dbReference type="AlphaFoldDB" id="A0ABD4XVN2"/>
<dbReference type="InterPro" id="IPR033954">
    <property type="entry name" value="DiS-bond_Isoase_DsbC/G"/>
</dbReference>
<protein>
    <recommendedName>
        <fullName evidence="1">Thiol:disulfide interchange protein</fullName>
    </recommendedName>
</protein>
<keyword evidence="1" id="KW-0732">Signal</keyword>
<dbReference type="InterPro" id="IPR051470">
    <property type="entry name" value="Thiol:disulfide_interchange"/>
</dbReference>
<comment type="caution">
    <text evidence="3">The sequence shown here is derived from an EMBL/GenBank/DDBJ whole genome shotgun (WGS) entry which is preliminary data.</text>
</comment>
<organism evidence="3 4">
    <name type="scientific">Stutzerimonas stutzeri</name>
    <name type="common">Pseudomonas stutzeri</name>
    <dbReference type="NCBI Taxonomy" id="316"/>
    <lineage>
        <taxon>Bacteria</taxon>
        <taxon>Pseudomonadati</taxon>
        <taxon>Pseudomonadota</taxon>
        <taxon>Gammaproteobacteria</taxon>
        <taxon>Pseudomonadales</taxon>
        <taxon>Pseudomonadaceae</taxon>
        <taxon>Stutzerimonas</taxon>
    </lineage>
</organism>
<gene>
    <name evidence="3" type="ORF">N5D09_02300</name>
</gene>
<dbReference type="EMBL" id="JAOCDG010000003">
    <property type="protein sequence ID" value="MDH0686915.1"/>
    <property type="molecule type" value="Genomic_DNA"/>
</dbReference>
<dbReference type="SUPFAM" id="SSF52833">
    <property type="entry name" value="Thioredoxin-like"/>
    <property type="match status" value="1"/>
</dbReference>
<comment type="function">
    <text evidence="1">Required for disulfide bond formation in some periplasmic proteins. Acts by transferring its disulfide bond to other proteins and is reduced in the process.</text>
</comment>
<comment type="subcellular location">
    <subcellularLocation>
        <location evidence="1">Periplasm</location>
    </subcellularLocation>
</comment>
<name>A0ABD4XVN2_STUST</name>
<keyword evidence="1" id="KW-0574">Periplasm</keyword>
<dbReference type="GO" id="GO:0042597">
    <property type="term" value="C:periplasmic space"/>
    <property type="evidence" value="ECO:0007669"/>
    <property type="project" value="UniProtKB-SubCell"/>
</dbReference>
<dbReference type="Proteomes" id="UP001161139">
    <property type="component" value="Unassembled WGS sequence"/>
</dbReference>
<evidence type="ECO:0000313" key="4">
    <source>
        <dbReference type="Proteomes" id="UP001161139"/>
    </source>
</evidence>
<evidence type="ECO:0000256" key="1">
    <source>
        <dbReference type="RuleBase" id="RU364038"/>
    </source>
</evidence>
<evidence type="ECO:0000313" key="3">
    <source>
        <dbReference type="EMBL" id="MDH0686915.1"/>
    </source>
</evidence>
<feature type="signal peptide" evidence="1">
    <location>
        <begin position="1"/>
        <end position="21"/>
    </location>
</feature>
<evidence type="ECO:0000259" key="2">
    <source>
        <dbReference type="Pfam" id="PF13098"/>
    </source>
</evidence>
<dbReference type="Gene3D" id="3.40.30.10">
    <property type="entry name" value="Glutaredoxin"/>
    <property type="match status" value="1"/>
</dbReference>
<keyword evidence="1" id="KW-0676">Redox-active center</keyword>
<reference evidence="3" key="1">
    <citation type="submission" date="2022-09" db="EMBL/GenBank/DDBJ databases">
        <title>Intensive care unit water sources are persistently colonized with multi-drug resistant bacteria and are the site of extensive horizontal gene transfer of antibiotic resistance genes.</title>
        <authorList>
            <person name="Diorio-Toth L."/>
        </authorList>
    </citation>
    <scope>NUCLEOTIDE SEQUENCE</scope>
    <source>
        <strain evidence="3">GD03864</strain>
    </source>
</reference>
<dbReference type="CDD" id="cd03020">
    <property type="entry name" value="DsbA_DsbC_DsbG"/>
    <property type="match status" value="1"/>
</dbReference>
<dbReference type="PANTHER" id="PTHR35272">
    <property type="entry name" value="THIOL:DISULFIDE INTERCHANGE PROTEIN DSBC-RELATED"/>
    <property type="match status" value="1"/>
</dbReference>
<sequence length="260" mass="27852">MKKILMAALLSTTASAHLVQAAESACGNVSEYTWLTAALSASTGQASEVSSIAPAGELDLCEIRLNSGTIVYSRPGTQAILLGRLFSVAGTEITDKTQVSVDRANLEQLGKIQPNDYITYATAEPAKSYIYVMTDVDCTYCQKLHTEVSKLNAAGVEVRYLPFVRGGRQGSAWNTMSNIWCSTGDRKKSLDEAIAGKKLEKAECGEEILDRYQAFGRDVQLQGTPHILFADGTSQSGSSDDLIDKALKAASRGAPHAPTH</sequence>
<accession>A0ABD4XVN2</accession>
<proteinExistence type="inferred from homology"/>
<dbReference type="Pfam" id="PF13098">
    <property type="entry name" value="Thioredoxin_2"/>
    <property type="match status" value="1"/>
</dbReference>
<dbReference type="InterPro" id="IPR036249">
    <property type="entry name" value="Thioredoxin-like_sf"/>
</dbReference>
<dbReference type="RefSeq" id="WP_279648929.1">
    <property type="nucleotide sequence ID" value="NZ_JAOCDG010000003.1"/>
</dbReference>
<dbReference type="PANTHER" id="PTHR35272:SF3">
    <property type="entry name" value="THIOL:DISULFIDE INTERCHANGE PROTEIN DSBC"/>
    <property type="match status" value="1"/>
</dbReference>
<comment type="similarity">
    <text evidence="1">Belongs to the thioredoxin family. DsbC subfamily.</text>
</comment>
<feature type="domain" description="Thioredoxin-like fold" evidence="2">
    <location>
        <begin position="126"/>
        <end position="233"/>
    </location>
</feature>
<feature type="chain" id="PRO_5044531463" description="Thiol:disulfide interchange protein" evidence="1">
    <location>
        <begin position="22"/>
        <end position="260"/>
    </location>
</feature>